<comment type="similarity">
    <text evidence="4">Belongs to the cyclic nucleotide phosphodiesterase class-III family.</text>
</comment>
<dbReference type="AlphaFoldDB" id="A0A1M5X577"/>
<evidence type="ECO:0000313" key="8">
    <source>
        <dbReference type="EMBL" id="SHH94979.1"/>
    </source>
</evidence>
<keyword evidence="1" id="KW-0479">Metal-binding</keyword>
<proteinExistence type="inferred from homology"/>
<accession>A0A1M5X577</accession>
<evidence type="ECO:0000256" key="2">
    <source>
        <dbReference type="ARBA" id="ARBA00022801"/>
    </source>
</evidence>
<organism evidence="8 9">
    <name type="scientific">Bradyrhizobium erythrophlei</name>
    <dbReference type="NCBI Taxonomy" id="1437360"/>
    <lineage>
        <taxon>Bacteria</taxon>
        <taxon>Pseudomonadati</taxon>
        <taxon>Pseudomonadota</taxon>
        <taxon>Alphaproteobacteria</taxon>
        <taxon>Hyphomicrobiales</taxon>
        <taxon>Nitrobacteraceae</taxon>
        <taxon>Bradyrhizobium</taxon>
    </lineage>
</organism>
<evidence type="ECO:0000256" key="4">
    <source>
        <dbReference type="ARBA" id="ARBA00025742"/>
    </source>
</evidence>
<dbReference type="PANTHER" id="PTHR42988">
    <property type="entry name" value="PHOSPHOHYDROLASE"/>
    <property type="match status" value="1"/>
</dbReference>
<keyword evidence="6" id="KW-1133">Transmembrane helix</keyword>
<dbReference type="InterPro" id="IPR029052">
    <property type="entry name" value="Metallo-depent_PP-like"/>
</dbReference>
<reference evidence="8 9" key="1">
    <citation type="submission" date="2016-11" db="EMBL/GenBank/DDBJ databases">
        <authorList>
            <person name="Jaros S."/>
            <person name="Januszkiewicz K."/>
            <person name="Wedrychowicz H."/>
        </authorList>
    </citation>
    <scope>NUCLEOTIDE SEQUENCE [LARGE SCALE GENOMIC DNA]</scope>
    <source>
        <strain evidence="8 9">GAS138</strain>
    </source>
</reference>
<dbReference type="EMBL" id="LT670817">
    <property type="protein sequence ID" value="SHH94979.1"/>
    <property type="molecule type" value="Genomic_DNA"/>
</dbReference>
<dbReference type="PANTHER" id="PTHR42988:SF2">
    <property type="entry name" value="CYCLIC NUCLEOTIDE PHOSPHODIESTERASE CBUA0032-RELATED"/>
    <property type="match status" value="1"/>
</dbReference>
<dbReference type="Pfam" id="PF00149">
    <property type="entry name" value="Metallophos"/>
    <property type="match status" value="1"/>
</dbReference>
<dbReference type="GO" id="GO:0016787">
    <property type="term" value="F:hydrolase activity"/>
    <property type="evidence" value="ECO:0007669"/>
    <property type="project" value="UniProtKB-KW"/>
</dbReference>
<feature type="region of interest" description="Disordered" evidence="5">
    <location>
        <begin position="1"/>
        <end position="23"/>
    </location>
</feature>
<protein>
    <submittedName>
        <fullName evidence="8">Calcineurin-like phosphoesterase</fullName>
    </submittedName>
</protein>
<evidence type="ECO:0000313" key="9">
    <source>
        <dbReference type="Proteomes" id="UP000189796"/>
    </source>
</evidence>
<evidence type="ECO:0000256" key="1">
    <source>
        <dbReference type="ARBA" id="ARBA00022723"/>
    </source>
</evidence>
<dbReference type="SUPFAM" id="SSF56300">
    <property type="entry name" value="Metallo-dependent phosphatases"/>
    <property type="match status" value="1"/>
</dbReference>
<name>A0A1M5X577_9BRAD</name>
<dbReference type="InterPro" id="IPR004843">
    <property type="entry name" value="Calcineurin-like_PHP"/>
</dbReference>
<dbReference type="Gene3D" id="3.60.21.10">
    <property type="match status" value="1"/>
</dbReference>
<dbReference type="Proteomes" id="UP000189796">
    <property type="component" value="Chromosome I"/>
</dbReference>
<dbReference type="Gene3D" id="3.60.21.40">
    <property type="entry name" value="GpdQ, catalytic alpha/beta sandwich domain"/>
    <property type="match status" value="1"/>
</dbReference>
<sequence>MTKSTAGHDSMHVKGGALPLLDPRQGDVEDDAASPARRSLLAIAGNLLVEISLPKLLFAWTVSLLLPAVLLGLTPLVATAWLATVSGHILALTEIGAALVLVVVVALGWIGWRPLLRIAEVNFWSLNSLAVQPGYAFCREALRHLAERMFAQHSTPAERARLRAASSAAAGTLVCGCAALIVILIWPGSRWMGTVGDLAALHRLVLPTLANAVLLVSGYLAIAALVWGFADANMEQPFDLAAFDAAPPCGRTWRVVHLSDLHVVGERYGFRIESGRGGPRGNERLDRVMARLAAIHTAHPLDLVIVSGDMTDTGRATEWAEFLDTVARHPALAARMIVLPGNHDVNIVDRANPARLDLPFSPGKRLRQMRTLSAIAAVQGDRVHVVDGAEQRASTLNEVLAPHRLRIAAFAESGGLRRAAGLGRVFDDQFPMILPPDPEDGLGVAILNSNAETHFSFTNALGFVSVAQTHRLAAAINEFPKAIWIVALHHHLLEYPMPVTAFSERVGTALVNGTWFIRKLRPFAARIVVMHGHRHVDWIGACGELKIVSAPSPVMGATDDAPTHFHIHTLAAGLDGRLYLLPPERIEIAGVEPRFAG</sequence>
<feature type="transmembrane region" description="Helical" evidence="6">
    <location>
        <begin position="89"/>
        <end position="112"/>
    </location>
</feature>
<evidence type="ECO:0000259" key="7">
    <source>
        <dbReference type="Pfam" id="PF00149"/>
    </source>
</evidence>
<dbReference type="InterPro" id="IPR050884">
    <property type="entry name" value="CNP_phosphodiesterase-III"/>
</dbReference>
<dbReference type="InterPro" id="IPR042283">
    <property type="entry name" value="GpdQ_catalytic"/>
</dbReference>
<evidence type="ECO:0000256" key="6">
    <source>
        <dbReference type="SAM" id="Phobius"/>
    </source>
</evidence>
<feature type="transmembrane region" description="Helical" evidence="6">
    <location>
        <begin position="168"/>
        <end position="189"/>
    </location>
</feature>
<evidence type="ECO:0000256" key="3">
    <source>
        <dbReference type="ARBA" id="ARBA00023004"/>
    </source>
</evidence>
<dbReference type="GO" id="GO:0046872">
    <property type="term" value="F:metal ion binding"/>
    <property type="evidence" value="ECO:0007669"/>
    <property type="project" value="UniProtKB-KW"/>
</dbReference>
<keyword evidence="6" id="KW-0472">Membrane</keyword>
<dbReference type="RefSeq" id="WP_079607707.1">
    <property type="nucleotide sequence ID" value="NZ_LT670817.1"/>
</dbReference>
<keyword evidence="2" id="KW-0378">Hydrolase</keyword>
<evidence type="ECO:0000256" key="5">
    <source>
        <dbReference type="SAM" id="MobiDB-lite"/>
    </source>
</evidence>
<keyword evidence="6" id="KW-0812">Transmembrane</keyword>
<feature type="domain" description="Calcineurin-like phosphoesterase" evidence="7">
    <location>
        <begin position="254"/>
        <end position="389"/>
    </location>
</feature>
<feature type="transmembrane region" description="Helical" evidence="6">
    <location>
        <begin position="57"/>
        <end position="83"/>
    </location>
</feature>
<feature type="transmembrane region" description="Helical" evidence="6">
    <location>
        <begin position="209"/>
        <end position="230"/>
    </location>
</feature>
<keyword evidence="3" id="KW-0408">Iron</keyword>
<gene>
    <name evidence="8" type="ORF">SAMN05443248_7031</name>
</gene>